<evidence type="ECO:0000256" key="2">
    <source>
        <dbReference type="ARBA" id="ARBA00022491"/>
    </source>
</evidence>
<evidence type="ECO:0000256" key="5">
    <source>
        <dbReference type="ARBA" id="ARBA00023125"/>
    </source>
</evidence>
<comment type="function">
    <text evidence="7">Modulates transcription in response to changes in cellular NADH/NAD(+) redox state.</text>
</comment>
<organism evidence="9 10">
    <name type="scientific">Rhodococcus antarcticus</name>
    <dbReference type="NCBI Taxonomy" id="2987751"/>
    <lineage>
        <taxon>Bacteria</taxon>
        <taxon>Bacillati</taxon>
        <taxon>Actinomycetota</taxon>
        <taxon>Actinomycetes</taxon>
        <taxon>Mycobacteriales</taxon>
        <taxon>Nocardiaceae</taxon>
        <taxon>Rhodococcus</taxon>
    </lineage>
</organism>
<dbReference type="Proteomes" id="UP001164965">
    <property type="component" value="Chromosome"/>
</dbReference>
<dbReference type="InterPro" id="IPR058236">
    <property type="entry name" value="Rex_actinobacterial-type"/>
</dbReference>
<dbReference type="NCBIfam" id="NF003996">
    <property type="entry name" value="PRK05472.2-5"/>
    <property type="match status" value="1"/>
</dbReference>
<keyword evidence="1 7" id="KW-0963">Cytoplasm</keyword>
<comment type="subunit">
    <text evidence="7">Homodimer.</text>
</comment>
<accession>A0ABY6P535</accession>
<dbReference type="NCBIfam" id="NF003992">
    <property type="entry name" value="PRK05472.2-1"/>
    <property type="match status" value="1"/>
</dbReference>
<evidence type="ECO:0000259" key="8">
    <source>
        <dbReference type="SMART" id="SM00881"/>
    </source>
</evidence>
<dbReference type="PANTHER" id="PTHR35786:SF1">
    <property type="entry name" value="REDOX-SENSING TRANSCRIPTIONAL REPRESSOR REX 1"/>
    <property type="match status" value="1"/>
</dbReference>
<dbReference type="SUPFAM" id="SSF46785">
    <property type="entry name" value="Winged helix' DNA-binding domain"/>
    <property type="match status" value="1"/>
</dbReference>
<keyword evidence="6 7" id="KW-0804">Transcription</keyword>
<proteinExistence type="inferred from homology"/>
<comment type="subcellular location">
    <subcellularLocation>
        <location evidence="7">Cytoplasm</location>
    </subcellularLocation>
</comment>
<keyword evidence="4 7" id="KW-0520">NAD</keyword>
<dbReference type="Pfam" id="PF02629">
    <property type="entry name" value="CoA_binding"/>
    <property type="match status" value="1"/>
</dbReference>
<protein>
    <recommendedName>
        <fullName evidence="7">Redox-sensing transcriptional repressor Rex</fullName>
    </recommendedName>
</protein>
<dbReference type="SUPFAM" id="SSF51735">
    <property type="entry name" value="NAD(P)-binding Rossmann-fold domains"/>
    <property type="match status" value="1"/>
</dbReference>
<keyword evidence="3 7" id="KW-0805">Transcription regulation</keyword>
<dbReference type="NCBIfam" id="NF003993">
    <property type="entry name" value="PRK05472.2-2"/>
    <property type="match status" value="1"/>
</dbReference>
<dbReference type="EMBL" id="CP110615">
    <property type="protein sequence ID" value="UZJ26782.1"/>
    <property type="molecule type" value="Genomic_DNA"/>
</dbReference>
<feature type="binding site" evidence="7">
    <location>
        <begin position="107"/>
        <end position="112"/>
    </location>
    <ligand>
        <name>NAD(+)</name>
        <dbReference type="ChEBI" id="CHEBI:57540"/>
    </ligand>
</feature>
<evidence type="ECO:0000256" key="1">
    <source>
        <dbReference type="ARBA" id="ARBA00022490"/>
    </source>
</evidence>
<dbReference type="InterPro" id="IPR009718">
    <property type="entry name" value="Rex_DNA-bd_C_dom"/>
</dbReference>
<evidence type="ECO:0000256" key="6">
    <source>
        <dbReference type="ARBA" id="ARBA00023163"/>
    </source>
</evidence>
<dbReference type="InterPro" id="IPR036291">
    <property type="entry name" value="NAD(P)-bd_dom_sf"/>
</dbReference>
<reference evidence="9" key="1">
    <citation type="submission" date="2022-10" db="EMBL/GenBank/DDBJ databases">
        <title>Rhodococcus sp.75.</title>
        <authorList>
            <person name="Sun M."/>
        </authorList>
    </citation>
    <scope>NUCLEOTIDE SEQUENCE</scope>
    <source>
        <strain evidence="9">75</strain>
    </source>
</reference>
<evidence type="ECO:0000313" key="10">
    <source>
        <dbReference type="Proteomes" id="UP001164965"/>
    </source>
</evidence>
<dbReference type="InterPro" id="IPR036388">
    <property type="entry name" value="WH-like_DNA-bd_sf"/>
</dbReference>
<keyword evidence="2 7" id="KW-0678">Repressor</keyword>
<name>A0ABY6P535_9NOCA</name>
<dbReference type="InterPro" id="IPR022876">
    <property type="entry name" value="Tscrpt_rep_Rex"/>
</dbReference>
<dbReference type="NCBIfam" id="NF003989">
    <property type="entry name" value="PRK05472.1-3"/>
    <property type="match status" value="1"/>
</dbReference>
<dbReference type="Gene3D" id="1.10.10.10">
    <property type="entry name" value="Winged helix-like DNA-binding domain superfamily/Winged helix DNA-binding domain"/>
    <property type="match status" value="1"/>
</dbReference>
<dbReference type="InterPro" id="IPR036390">
    <property type="entry name" value="WH_DNA-bd_sf"/>
</dbReference>
<dbReference type="Gene3D" id="3.40.50.720">
    <property type="entry name" value="NAD(P)-binding Rossmann-like Domain"/>
    <property type="match status" value="1"/>
</dbReference>
<keyword evidence="10" id="KW-1185">Reference proteome</keyword>
<sequence>MAGPRPVVPVPVPGVDPTATRAVPEATVVRLAVYLRVLCALAEAGTPTVSSEELATASGVGSAKLRKDLSFLGSNGTRGVGYDVPRLVARLEATLGLDRGHQVVLVGAGNLGHALAGYDGFSRRGFALAALFDKDHALVGEQVGGTAVRHLDELDAVCAELDIAIGVVATPAEAAQDVCDRLVAAGVRCILNFAPVVLQVPDGVDVRKVDLAVEMQVLSFHMARRAAETIGDGAHELDPAAGPGVRVPVTENGPVVVP</sequence>
<feature type="domain" description="CoA-binding" evidence="8">
    <location>
        <begin position="96"/>
        <end position="197"/>
    </location>
</feature>
<feature type="DNA-binding region" description="H-T-H motif" evidence="7">
    <location>
        <begin position="33"/>
        <end position="72"/>
    </location>
</feature>
<evidence type="ECO:0000256" key="4">
    <source>
        <dbReference type="ARBA" id="ARBA00023027"/>
    </source>
</evidence>
<gene>
    <name evidence="7" type="primary">rex</name>
    <name evidence="9" type="ORF">RHODO2019_01725</name>
</gene>
<evidence type="ECO:0000256" key="3">
    <source>
        <dbReference type="ARBA" id="ARBA00023015"/>
    </source>
</evidence>
<evidence type="ECO:0000313" key="9">
    <source>
        <dbReference type="EMBL" id="UZJ26782.1"/>
    </source>
</evidence>
<dbReference type="PANTHER" id="PTHR35786">
    <property type="entry name" value="REDOX-SENSING TRANSCRIPTIONAL REPRESSOR REX"/>
    <property type="match status" value="1"/>
</dbReference>
<comment type="similarity">
    <text evidence="7">Belongs to the transcriptional regulatory Rex family.</text>
</comment>
<dbReference type="HAMAP" id="MF_01131">
    <property type="entry name" value="Rex"/>
    <property type="match status" value="1"/>
</dbReference>
<dbReference type="NCBIfam" id="NF003995">
    <property type="entry name" value="PRK05472.2-4"/>
    <property type="match status" value="1"/>
</dbReference>
<dbReference type="Pfam" id="PF06971">
    <property type="entry name" value="Put_DNA-bind_N"/>
    <property type="match status" value="1"/>
</dbReference>
<dbReference type="SMART" id="SM00881">
    <property type="entry name" value="CoA_binding"/>
    <property type="match status" value="1"/>
</dbReference>
<keyword evidence="5 7" id="KW-0238">DNA-binding</keyword>
<evidence type="ECO:0000256" key="7">
    <source>
        <dbReference type="HAMAP-Rule" id="MF_01131"/>
    </source>
</evidence>
<dbReference type="NCBIfam" id="NF003994">
    <property type="entry name" value="PRK05472.2-3"/>
    <property type="match status" value="1"/>
</dbReference>
<dbReference type="InterPro" id="IPR003781">
    <property type="entry name" value="CoA-bd"/>
</dbReference>